<name>A0A0S3PQZ2_9BRAD</name>
<evidence type="ECO:0000313" key="3">
    <source>
        <dbReference type="EMBL" id="BAT58206.1"/>
    </source>
</evidence>
<keyword evidence="1 2" id="KW-0732">Signal</keyword>
<proteinExistence type="predicted"/>
<dbReference type="CDD" id="cd16325">
    <property type="entry name" value="LolA"/>
    <property type="match status" value="1"/>
</dbReference>
<dbReference type="InterPro" id="IPR004564">
    <property type="entry name" value="OM_lipoprot_carrier_LolA-like"/>
</dbReference>
<organism evidence="3 4">
    <name type="scientific">Variibacter gotjawalensis</name>
    <dbReference type="NCBI Taxonomy" id="1333996"/>
    <lineage>
        <taxon>Bacteria</taxon>
        <taxon>Pseudomonadati</taxon>
        <taxon>Pseudomonadota</taxon>
        <taxon>Alphaproteobacteria</taxon>
        <taxon>Hyphomicrobiales</taxon>
        <taxon>Nitrobacteraceae</taxon>
        <taxon>Variibacter</taxon>
    </lineage>
</organism>
<dbReference type="OrthoDB" id="9800501at2"/>
<dbReference type="AlphaFoldDB" id="A0A0S3PQZ2"/>
<evidence type="ECO:0000256" key="2">
    <source>
        <dbReference type="SAM" id="SignalP"/>
    </source>
</evidence>
<dbReference type="RefSeq" id="WP_096351759.1">
    <property type="nucleotide sequence ID" value="NZ_AP014946.1"/>
</dbReference>
<dbReference type="KEGG" id="vgo:GJW-30_1_00728"/>
<dbReference type="Gene3D" id="2.50.20.10">
    <property type="entry name" value="Lipoprotein localisation LolA/LolB/LppX"/>
    <property type="match status" value="1"/>
</dbReference>
<dbReference type="Proteomes" id="UP000236884">
    <property type="component" value="Chromosome"/>
</dbReference>
<dbReference type="InterPro" id="IPR029046">
    <property type="entry name" value="LolA/LolB/LppX"/>
</dbReference>
<accession>A0A0S3PQZ2</accession>
<feature type="chain" id="PRO_5006615528" evidence="2">
    <location>
        <begin position="23"/>
        <end position="233"/>
    </location>
</feature>
<sequence length="233" mass="25919">MRKTVGLAVALSFSALPFAAHAQAAGNPEPSVVAQGLPLPATPRNQRTAKAGTLDAAQRQMVERINTYMSSVQTLIGDFVQVGPDGRRSDGKFYLQKPGRVRFEYSLPNPLELVADGKSVAIRDRKLATQDLLLVSQTPLRFLLSEKIDLLREGNIVNVYQDDQFVTVVVDEKNTLGGTHRLQLMFNPKDTQLKQWTVTDPQGYDTTVALYNLDASKRPDPGLFRINYETFRN</sequence>
<feature type="signal peptide" evidence="2">
    <location>
        <begin position="1"/>
        <end position="22"/>
    </location>
</feature>
<evidence type="ECO:0000256" key="1">
    <source>
        <dbReference type="ARBA" id="ARBA00022729"/>
    </source>
</evidence>
<gene>
    <name evidence="3" type="ORF">GJW-30_1_00728</name>
</gene>
<reference evidence="3 4" key="1">
    <citation type="submission" date="2015-08" db="EMBL/GenBank/DDBJ databases">
        <title>Investigation of the bacterial diversity of lava forest soil.</title>
        <authorList>
            <person name="Lee J.S."/>
        </authorList>
    </citation>
    <scope>NUCLEOTIDE SEQUENCE [LARGE SCALE GENOMIC DNA]</scope>
    <source>
        <strain evidence="3 4">GJW-30</strain>
    </source>
</reference>
<dbReference type="SUPFAM" id="SSF89392">
    <property type="entry name" value="Prokaryotic lipoproteins and lipoprotein localization factors"/>
    <property type="match status" value="1"/>
</dbReference>
<keyword evidence="3" id="KW-0449">Lipoprotein</keyword>
<evidence type="ECO:0000313" key="4">
    <source>
        <dbReference type="Proteomes" id="UP000236884"/>
    </source>
</evidence>
<dbReference type="PANTHER" id="PTHR35869:SF1">
    <property type="entry name" value="OUTER-MEMBRANE LIPOPROTEIN CARRIER PROTEIN"/>
    <property type="match status" value="1"/>
</dbReference>
<dbReference type="Pfam" id="PF03548">
    <property type="entry name" value="LolA"/>
    <property type="match status" value="1"/>
</dbReference>
<protein>
    <submittedName>
        <fullName evidence="3">Lipoprotein chaperone</fullName>
    </submittedName>
</protein>
<dbReference type="EMBL" id="AP014946">
    <property type="protein sequence ID" value="BAT58206.1"/>
    <property type="molecule type" value="Genomic_DNA"/>
</dbReference>
<keyword evidence="4" id="KW-1185">Reference proteome</keyword>
<dbReference type="PANTHER" id="PTHR35869">
    <property type="entry name" value="OUTER-MEMBRANE LIPOPROTEIN CARRIER PROTEIN"/>
    <property type="match status" value="1"/>
</dbReference>